<dbReference type="InterPro" id="IPR013149">
    <property type="entry name" value="ADH-like_C"/>
</dbReference>
<dbReference type="InterPro" id="IPR011032">
    <property type="entry name" value="GroES-like_sf"/>
</dbReference>
<keyword evidence="1 4" id="KW-0479">Metal-binding</keyword>
<protein>
    <submittedName>
        <fullName evidence="7">(R,R)-butanediol dehydrogenase / meso-butanediol dehydrogenase / diacetyl reductase/L-iditol 2-dehydrogenase</fullName>
    </submittedName>
</protein>
<dbReference type="InterPro" id="IPR050129">
    <property type="entry name" value="Zn_alcohol_dh"/>
</dbReference>
<evidence type="ECO:0000313" key="7">
    <source>
        <dbReference type="EMBL" id="SDQ95338.1"/>
    </source>
</evidence>
<comment type="cofactor">
    <cofactor evidence="4">
        <name>Zn(2+)</name>
        <dbReference type="ChEBI" id="CHEBI:29105"/>
    </cofactor>
</comment>
<feature type="domain" description="Alcohol dehydrogenase-like C-terminal" evidence="5">
    <location>
        <begin position="184"/>
        <end position="317"/>
    </location>
</feature>
<dbReference type="SUPFAM" id="SSF51735">
    <property type="entry name" value="NAD(P)-binding Rossmann-fold domains"/>
    <property type="match status" value="1"/>
</dbReference>
<name>A0A1H1F344_9BURK</name>
<evidence type="ECO:0000259" key="5">
    <source>
        <dbReference type="Pfam" id="PF00107"/>
    </source>
</evidence>
<dbReference type="InterPro" id="IPR013154">
    <property type="entry name" value="ADH-like_N"/>
</dbReference>
<evidence type="ECO:0000259" key="6">
    <source>
        <dbReference type="Pfam" id="PF08240"/>
    </source>
</evidence>
<dbReference type="Pfam" id="PF08240">
    <property type="entry name" value="ADH_N"/>
    <property type="match status" value="1"/>
</dbReference>
<feature type="domain" description="Alcohol dehydrogenase-like N-terminal" evidence="6">
    <location>
        <begin position="39"/>
        <end position="145"/>
    </location>
</feature>
<dbReference type="Gene3D" id="3.90.180.10">
    <property type="entry name" value="Medium-chain alcohol dehydrogenases, catalytic domain"/>
    <property type="match status" value="1"/>
</dbReference>
<dbReference type="Gene3D" id="3.40.50.720">
    <property type="entry name" value="NAD(P)-binding Rossmann-like Domain"/>
    <property type="match status" value="1"/>
</dbReference>
<dbReference type="PANTHER" id="PTHR43401">
    <property type="entry name" value="L-THREONINE 3-DEHYDROGENASE"/>
    <property type="match status" value="1"/>
</dbReference>
<keyword evidence="2 4" id="KW-0862">Zinc</keyword>
<evidence type="ECO:0000256" key="2">
    <source>
        <dbReference type="ARBA" id="ARBA00022833"/>
    </source>
</evidence>
<proteinExistence type="inferred from homology"/>
<dbReference type="Pfam" id="PF00107">
    <property type="entry name" value="ADH_zinc_N"/>
    <property type="match status" value="1"/>
</dbReference>
<evidence type="ECO:0000256" key="1">
    <source>
        <dbReference type="ARBA" id="ARBA00022723"/>
    </source>
</evidence>
<dbReference type="AlphaFoldDB" id="A0A1H1F344"/>
<evidence type="ECO:0000313" key="8">
    <source>
        <dbReference type="Proteomes" id="UP000199365"/>
    </source>
</evidence>
<dbReference type="GO" id="GO:0016491">
    <property type="term" value="F:oxidoreductase activity"/>
    <property type="evidence" value="ECO:0007669"/>
    <property type="project" value="UniProtKB-KW"/>
</dbReference>
<reference evidence="8" key="1">
    <citation type="submission" date="2016-10" db="EMBL/GenBank/DDBJ databases">
        <authorList>
            <person name="Varghese N."/>
            <person name="Submissions S."/>
        </authorList>
    </citation>
    <scope>NUCLEOTIDE SEQUENCE [LARGE SCALE GENOMIC DNA]</scope>
    <source>
        <strain evidence="8">DUS833</strain>
    </source>
</reference>
<dbReference type="Proteomes" id="UP000199365">
    <property type="component" value="Unassembled WGS sequence"/>
</dbReference>
<accession>A0A1H1F344</accession>
<dbReference type="SUPFAM" id="SSF50129">
    <property type="entry name" value="GroES-like"/>
    <property type="match status" value="1"/>
</dbReference>
<sequence length="357" mass="37559">MTSTNALEHRNEGASMRAGLQDGVRAMKVGRIPVPELLPGTVIVKVASVGICGSDLHAYRNVDVHQSFPNGHELSGTAVEIGEGVTSVRVGQRVTIDMVMGTACGKCEYCKLGAPIHCRAREFPFGGGFAEYVRTKESGVFPLPDAVDDQLGAIVEPVAVGIHGCRKMPIARGSVGVVIGAGTIGLAALAAALDAGSENVYVVARHAAQARAALAMGATAILPADRAEALAMVEQATGGLGAHYAIEAVGGTADTFDFACQFVRPLGHVCVLGAFDHGFRNIEIIKPHIKELTIHLPNCYGYIDGQHDFALAIDLLARKGDTLRAMITHDLSLDDVDEAFRLASDKSSDSIKVQMHT</sequence>
<evidence type="ECO:0000256" key="3">
    <source>
        <dbReference type="ARBA" id="ARBA00023002"/>
    </source>
</evidence>
<comment type="similarity">
    <text evidence="4">Belongs to the zinc-containing alcohol dehydrogenase family.</text>
</comment>
<dbReference type="InterPro" id="IPR002328">
    <property type="entry name" value="ADH_Zn_CS"/>
</dbReference>
<dbReference type="STRING" id="157910.SAMN05445850_2241"/>
<keyword evidence="8" id="KW-1185">Reference proteome</keyword>
<dbReference type="PROSITE" id="PS00059">
    <property type="entry name" value="ADH_ZINC"/>
    <property type="match status" value="1"/>
</dbReference>
<evidence type="ECO:0000256" key="4">
    <source>
        <dbReference type="RuleBase" id="RU361277"/>
    </source>
</evidence>
<keyword evidence="3" id="KW-0560">Oxidoreductase</keyword>
<dbReference type="PANTHER" id="PTHR43401:SF2">
    <property type="entry name" value="L-THREONINE 3-DEHYDROGENASE"/>
    <property type="match status" value="1"/>
</dbReference>
<dbReference type="GO" id="GO:0008270">
    <property type="term" value="F:zinc ion binding"/>
    <property type="evidence" value="ECO:0007669"/>
    <property type="project" value="InterPro"/>
</dbReference>
<dbReference type="EMBL" id="FNKX01000001">
    <property type="protein sequence ID" value="SDQ95338.1"/>
    <property type="molecule type" value="Genomic_DNA"/>
</dbReference>
<dbReference type="InterPro" id="IPR036291">
    <property type="entry name" value="NAD(P)-bd_dom_sf"/>
</dbReference>
<organism evidence="7 8">
    <name type="scientific">Paraburkholderia tuberum</name>
    <dbReference type="NCBI Taxonomy" id="157910"/>
    <lineage>
        <taxon>Bacteria</taxon>
        <taxon>Pseudomonadati</taxon>
        <taxon>Pseudomonadota</taxon>
        <taxon>Betaproteobacteria</taxon>
        <taxon>Burkholderiales</taxon>
        <taxon>Burkholderiaceae</taxon>
        <taxon>Paraburkholderia</taxon>
    </lineage>
</organism>
<gene>
    <name evidence="7" type="ORF">SAMN05445850_2241</name>
</gene>
<dbReference type="RefSeq" id="WP_090803312.1">
    <property type="nucleotide sequence ID" value="NZ_FNKX01000001.1"/>
</dbReference>